<keyword evidence="8 10" id="KW-0472">Membrane</keyword>
<accession>A0AAV0ZKH4</accession>
<evidence type="ECO:0000313" key="13">
    <source>
        <dbReference type="EMBL" id="CAI8597384.1"/>
    </source>
</evidence>
<keyword evidence="4 10" id="KW-0812">Transmembrane</keyword>
<protein>
    <recommendedName>
        <fullName evidence="15">Cation/H+ exchanger domain-containing protein</fullName>
    </recommendedName>
</protein>
<dbReference type="Gene3D" id="1.20.1530.20">
    <property type="match status" value="1"/>
</dbReference>
<feature type="transmembrane region" description="Helical" evidence="10">
    <location>
        <begin position="361"/>
        <end position="383"/>
    </location>
</feature>
<dbReference type="Proteomes" id="UP001157006">
    <property type="component" value="Chromosome 2"/>
</dbReference>
<comment type="subcellular location">
    <subcellularLocation>
        <location evidence="1">Membrane</location>
        <topology evidence="1">Multi-pass membrane protein</topology>
    </subcellularLocation>
</comment>
<dbReference type="GO" id="GO:0006885">
    <property type="term" value="P:regulation of pH"/>
    <property type="evidence" value="ECO:0007669"/>
    <property type="project" value="TreeGrafter"/>
</dbReference>
<evidence type="ECO:0000259" key="11">
    <source>
        <dbReference type="Pfam" id="PF00999"/>
    </source>
</evidence>
<name>A0AAV0ZKH4_VICFA</name>
<keyword evidence="7" id="KW-0406">Ion transport</keyword>
<gene>
    <name evidence="13" type="ORF">VFH_II079080</name>
</gene>
<feature type="transmembrane region" description="Helical" evidence="10">
    <location>
        <begin position="44"/>
        <end position="67"/>
    </location>
</feature>
<reference evidence="13 14" key="1">
    <citation type="submission" date="2023-01" db="EMBL/GenBank/DDBJ databases">
        <authorList>
            <person name="Kreplak J."/>
        </authorList>
    </citation>
    <scope>NUCLEOTIDE SEQUENCE [LARGE SCALE GENOMIC DNA]</scope>
</reference>
<proteinExistence type="inferred from homology"/>
<evidence type="ECO:0000259" key="12">
    <source>
        <dbReference type="Pfam" id="PF23256"/>
    </source>
</evidence>
<organism evidence="13 14">
    <name type="scientific">Vicia faba</name>
    <name type="common">Broad bean</name>
    <name type="synonym">Faba vulgaris</name>
    <dbReference type="NCBI Taxonomy" id="3906"/>
    <lineage>
        <taxon>Eukaryota</taxon>
        <taxon>Viridiplantae</taxon>
        <taxon>Streptophyta</taxon>
        <taxon>Embryophyta</taxon>
        <taxon>Tracheophyta</taxon>
        <taxon>Spermatophyta</taxon>
        <taxon>Magnoliopsida</taxon>
        <taxon>eudicotyledons</taxon>
        <taxon>Gunneridae</taxon>
        <taxon>Pentapetalae</taxon>
        <taxon>rosids</taxon>
        <taxon>fabids</taxon>
        <taxon>Fabales</taxon>
        <taxon>Fabaceae</taxon>
        <taxon>Papilionoideae</taxon>
        <taxon>50 kb inversion clade</taxon>
        <taxon>NPAAA clade</taxon>
        <taxon>Hologalegina</taxon>
        <taxon>IRL clade</taxon>
        <taxon>Fabeae</taxon>
        <taxon>Vicia</taxon>
    </lineage>
</organism>
<dbReference type="PANTHER" id="PTHR32468:SF105">
    <property type="entry name" value="CATION_H+ EXCHANGER 3"/>
    <property type="match status" value="1"/>
</dbReference>
<feature type="domain" description="Cation/H(+) antiporter central" evidence="12">
    <location>
        <begin position="502"/>
        <end position="627"/>
    </location>
</feature>
<evidence type="ECO:0000256" key="10">
    <source>
        <dbReference type="SAM" id="Phobius"/>
    </source>
</evidence>
<feature type="transmembrane region" description="Helical" evidence="10">
    <location>
        <begin position="140"/>
        <end position="163"/>
    </location>
</feature>
<feature type="transmembrane region" description="Helical" evidence="10">
    <location>
        <begin position="278"/>
        <end position="307"/>
    </location>
</feature>
<dbReference type="AlphaFoldDB" id="A0AAV0ZKH4"/>
<feature type="transmembrane region" description="Helical" evidence="10">
    <location>
        <begin position="106"/>
        <end position="128"/>
    </location>
</feature>
<comment type="similarity">
    <text evidence="9">Belongs to the monovalent cation:proton antiporter 2 (CPA2) transporter (TC 2.A.37) family. CHX (TC 2.A.37.4) subfamily.</text>
</comment>
<evidence type="ECO:0000256" key="2">
    <source>
        <dbReference type="ARBA" id="ARBA00022448"/>
    </source>
</evidence>
<dbReference type="GO" id="GO:0016020">
    <property type="term" value="C:membrane"/>
    <property type="evidence" value="ECO:0007669"/>
    <property type="project" value="UniProtKB-SubCell"/>
</dbReference>
<evidence type="ECO:0008006" key="15">
    <source>
        <dbReference type="Google" id="ProtNLM"/>
    </source>
</evidence>
<keyword evidence="5" id="KW-0630">Potassium</keyword>
<dbReference type="GO" id="GO:0015297">
    <property type="term" value="F:antiporter activity"/>
    <property type="evidence" value="ECO:0007669"/>
    <property type="project" value="InterPro"/>
</dbReference>
<dbReference type="GO" id="GO:0006813">
    <property type="term" value="P:potassium ion transport"/>
    <property type="evidence" value="ECO:0007669"/>
    <property type="project" value="UniProtKB-KW"/>
</dbReference>
<feature type="transmembrane region" description="Helical" evidence="10">
    <location>
        <begin position="238"/>
        <end position="257"/>
    </location>
</feature>
<feature type="transmembrane region" description="Helical" evidence="10">
    <location>
        <begin position="420"/>
        <end position="442"/>
    </location>
</feature>
<evidence type="ECO:0000256" key="6">
    <source>
        <dbReference type="ARBA" id="ARBA00022989"/>
    </source>
</evidence>
<evidence type="ECO:0000256" key="3">
    <source>
        <dbReference type="ARBA" id="ARBA00022538"/>
    </source>
</evidence>
<evidence type="ECO:0000256" key="9">
    <source>
        <dbReference type="ARBA" id="ARBA00038341"/>
    </source>
</evidence>
<dbReference type="Pfam" id="PF00999">
    <property type="entry name" value="Na_H_Exchanger"/>
    <property type="match status" value="1"/>
</dbReference>
<keyword evidence="14" id="KW-1185">Reference proteome</keyword>
<dbReference type="InterPro" id="IPR057291">
    <property type="entry name" value="CHX17_2nd"/>
</dbReference>
<dbReference type="PANTHER" id="PTHR32468">
    <property type="entry name" value="CATION/H + ANTIPORTER"/>
    <property type="match status" value="1"/>
</dbReference>
<feature type="domain" description="Cation/H+ exchanger transmembrane" evidence="11">
    <location>
        <begin position="59"/>
        <end position="434"/>
    </location>
</feature>
<evidence type="ECO:0000256" key="8">
    <source>
        <dbReference type="ARBA" id="ARBA00023136"/>
    </source>
</evidence>
<dbReference type="Pfam" id="PF23256">
    <property type="entry name" value="CHX17_2nd"/>
    <property type="match status" value="1"/>
</dbReference>
<dbReference type="InterPro" id="IPR038770">
    <property type="entry name" value="Na+/solute_symporter_sf"/>
</dbReference>
<keyword evidence="6 10" id="KW-1133">Transmembrane helix</keyword>
<dbReference type="EMBL" id="OX451737">
    <property type="protein sequence ID" value="CAI8597384.1"/>
    <property type="molecule type" value="Genomic_DNA"/>
</dbReference>
<evidence type="ECO:0000256" key="5">
    <source>
        <dbReference type="ARBA" id="ARBA00022958"/>
    </source>
</evidence>
<keyword evidence="3" id="KW-0633">Potassium transport</keyword>
<evidence type="ECO:0000256" key="1">
    <source>
        <dbReference type="ARBA" id="ARBA00004141"/>
    </source>
</evidence>
<dbReference type="GO" id="GO:0012505">
    <property type="term" value="C:endomembrane system"/>
    <property type="evidence" value="ECO:0007669"/>
    <property type="project" value="TreeGrafter"/>
</dbReference>
<dbReference type="GO" id="GO:1902600">
    <property type="term" value="P:proton transmembrane transport"/>
    <property type="evidence" value="ECO:0007669"/>
    <property type="project" value="InterPro"/>
</dbReference>
<evidence type="ECO:0000313" key="14">
    <source>
        <dbReference type="Proteomes" id="UP001157006"/>
    </source>
</evidence>
<keyword evidence="2" id="KW-0813">Transport</keyword>
<evidence type="ECO:0000256" key="7">
    <source>
        <dbReference type="ARBA" id="ARBA00023065"/>
    </source>
</evidence>
<feature type="transmembrane region" description="Helical" evidence="10">
    <location>
        <begin position="74"/>
        <end position="91"/>
    </location>
</feature>
<dbReference type="InterPro" id="IPR050794">
    <property type="entry name" value="CPA2_transporter"/>
</dbReference>
<evidence type="ECO:0000256" key="4">
    <source>
        <dbReference type="ARBA" id="ARBA00022692"/>
    </source>
</evidence>
<sequence>METSRGNGTVSVSFDSHGLLEVCVRNDRNVGSYGIFLGDNPFDFALPATLFQLIVIITISQTLYFLLRPLQTPKFICSVLSGILLGPSFLGQNKIYWKAVFPARQAGVLVVTSIIGVIYFLFFIALKMDMLMTVRAAKRTWLLGIIPFVASFTVISTLINVFYLPQNFPHLKLDTTRLAISSTMAFSNFPVVSEALIELNLIATELGQIALSSATFNDCIQFCIIVSHHLMETGKVKYLVLGTMSWVLFILFSFFVLRPIMKMIARNTPTGKPVKRVYVVYILLGALVMAGITDVIGVTFIVGPLIYGLVIPSGPPLGTTLVEKCELIISEFLLPFFFADVGMTTNITALHNWQEFVTLQLILFAGDLAKVIACVLVSMTYNIKPKHGTVLGLMLNIKGVTHLISLTKLRKLKILEDETFSHLVLSVLVTTGFIIPIITILYKHRPRALKSSYIYDGQMRTIQNTSRNSEFRIVSCLHNEGNVRGITTLLEICNPVPASPLGVYVIHLIELLGKSAPILLPINYRRNKKLLSVNYPDTNHIMQAFENYSNNSSGPVIVLPYVNVAPYRSMHDAVVNLAQDKLAALIIVPFHENDHIDLTGHISTSIRKLNTRFQAHVPCTLGILVDRYSRLGVRNDHTRSYFHVGVFFIGGADDREALALGIRMSDRENMKVSLFRFIVMNKKECDIKSQSGREIPLSEQEHDEMLDEGLIDEFKSMKFGMGNVSWYEVAVEDGVEVMSAIRGLEGNYDLVMIGKRHNIGSLKDEEMGNFIENAQILGIFGDMLSSTDFCIGMVPVLVTQCGGDKRAMKFDRVGSANVSEKSIATGYQKSFKVNK</sequence>
<dbReference type="InterPro" id="IPR006153">
    <property type="entry name" value="Cation/H_exchanger_TM"/>
</dbReference>